<name>A0A482VLC3_ASBVE</name>
<reference evidence="1 2" key="1">
    <citation type="submission" date="2017-03" db="EMBL/GenBank/DDBJ databases">
        <title>Genome of the blue death feigning beetle - Asbolus verrucosus.</title>
        <authorList>
            <person name="Rider S.D."/>
        </authorList>
    </citation>
    <scope>NUCLEOTIDE SEQUENCE [LARGE SCALE GENOMIC DNA]</scope>
    <source>
        <strain evidence="1">Butters</strain>
        <tissue evidence="1">Head and leg muscle</tissue>
    </source>
</reference>
<comment type="caution">
    <text evidence="1">The sequence shown here is derived from an EMBL/GenBank/DDBJ whole genome shotgun (WGS) entry which is preliminary data.</text>
</comment>
<dbReference type="AlphaFoldDB" id="A0A482VLC3"/>
<dbReference type="Proteomes" id="UP000292052">
    <property type="component" value="Unassembled WGS sequence"/>
</dbReference>
<evidence type="ECO:0000313" key="1">
    <source>
        <dbReference type="EMBL" id="RZC33652.1"/>
    </source>
</evidence>
<organism evidence="1 2">
    <name type="scientific">Asbolus verrucosus</name>
    <name type="common">Desert ironclad beetle</name>
    <dbReference type="NCBI Taxonomy" id="1661398"/>
    <lineage>
        <taxon>Eukaryota</taxon>
        <taxon>Metazoa</taxon>
        <taxon>Ecdysozoa</taxon>
        <taxon>Arthropoda</taxon>
        <taxon>Hexapoda</taxon>
        <taxon>Insecta</taxon>
        <taxon>Pterygota</taxon>
        <taxon>Neoptera</taxon>
        <taxon>Endopterygota</taxon>
        <taxon>Coleoptera</taxon>
        <taxon>Polyphaga</taxon>
        <taxon>Cucujiformia</taxon>
        <taxon>Tenebrionidae</taxon>
        <taxon>Pimeliinae</taxon>
        <taxon>Asbolus</taxon>
    </lineage>
</organism>
<accession>A0A482VLC3</accession>
<evidence type="ECO:0000313" key="2">
    <source>
        <dbReference type="Proteomes" id="UP000292052"/>
    </source>
</evidence>
<proteinExistence type="predicted"/>
<sequence length="76" mass="8547">MFLNECVVVFWTFFVTGPDGLKGLIFNFVSNWKRPVGSTLTKSFYVNCLKNKIFCHQIIPSPSVPTTHSTSSSCKI</sequence>
<protein>
    <submittedName>
        <fullName evidence="1">Uncharacterized protein</fullName>
    </submittedName>
</protein>
<dbReference type="EMBL" id="QDEB01087141">
    <property type="protein sequence ID" value="RZC33652.1"/>
    <property type="molecule type" value="Genomic_DNA"/>
</dbReference>
<keyword evidence="2" id="KW-1185">Reference proteome</keyword>
<gene>
    <name evidence="1" type="ORF">BDFB_003822</name>
</gene>